<dbReference type="PROSITE" id="PS51462">
    <property type="entry name" value="NUDIX"/>
    <property type="match status" value="1"/>
</dbReference>
<feature type="domain" description="Nudix hydrolase" evidence="1">
    <location>
        <begin position="4"/>
        <end position="131"/>
    </location>
</feature>
<organism evidence="2 3">
    <name type="scientific">Candidatus Buchananbacteria bacterium RIFCSPHIGHO2_01_FULL_44_11</name>
    <dbReference type="NCBI Taxonomy" id="1797535"/>
    <lineage>
        <taxon>Bacteria</taxon>
        <taxon>Candidatus Buchananiibacteriota</taxon>
    </lineage>
</organism>
<evidence type="ECO:0000313" key="3">
    <source>
        <dbReference type="Proteomes" id="UP000178240"/>
    </source>
</evidence>
<dbReference type="InterPro" id="IPR000086">
    <property type="entry name" value="NUDIX_hydrolase_dom"/>
</dbReference>
<proteinExistence type="predicted"/>
<dbReference type="Proteomes" id="UP000178240">
    <property type="component" value="Unassembled WGS sequence"/>
</dbReference>
<name>A0A1G1XZ06_9BACT</name>
<comment type="caution">
    <text evidence="2">The sequence shown here is derived from an EMBL/GenBank/DDBJ whole genome shotgun (WGS) entry which is preliminary data.</text>
</comment>
<dbReference type="Gene3D" id="3.90.79.10">
    <property type="entry name" value="Nucleoside Triphosphate Pyrophosphohydrolase"/>
    <property type="match status" value="1"/>
</dbReference>
<dbReference type="STRING" id="1797535.A2744_00770"/>
<dbReference type="EMBL" id="MHIE01000027">
    <property type="protein sequence ID" value="OGY45164.1"/>
    <property type="molecule type" value="Genomic_DNA"/>
</dbReference>
<sequence>MTQNHHFNNVVIAAGPVIIKAGKVLLNKHGETDLWKFPGGDITAAEGDLDAWAVKKATEELGLKIKIIKPLKPMVVWQKDEVIILIHYLAELTSEEIKPATYIKEYAWLDINNLPEDCHQNVKTIIEEYKTDARH</sequence>
<dbReference type="AlphaFoldDB" id="A0A1G1XZ06"/>
<reference evidence="2 3" key="1">
    <citation type="journal article" date="2016" name="Nat. Commun.">
        <title>Thousands of microbial genomes shed light on interconnected biogeochemical processes in an aquifer system.</title>
        <authorList>
            <person name="Anantharaman K."/>
            <person name="Brown C.T."/>
            <person name="Hug L.A."/>
            <person name="Sharon I."/>
            <person name="Castelle C.J."/>
            <person name="Probst A.J."/>
            <person name="Thomas B.C."/>
            <person name="Singh A."/>
            <person name="Wilkins M.J."/>
            <person name="Karaoz U."/>
            <person name="Brodie E.L."/>
            <person name="Williams K.H."/>
            <person name="Hubbard S.S."/>
            <person name="Banfield J.F."/>
        </authorList>
    </citation>
    <scope>NUCLEOTIDE SEQUENCE [LARGE SCALE GENOMIC DNA]</scope>
</reference>
<dbReference type="PANTHER" id="PTHR43736">
    <property type="entry name" value="ADP-RIBOSE PYROPHOSPHATASE"/>
    <property type="match status" value="1"/>
</dbReference>
<dbReference type="SUPFAM" id="SSF55811">
    <property type="entry name" value="Nudix"/>
    <property type="match status" value="1"/>
</dbReference>
<accession>A0A1G1XZ06</accession>
<protein>
    <recommendedName>
        <fullName evidence="1">Nudix hydrolase domain-containing protein</fullName>
    </recommendedName>
</protein>
<evidence type="ECO:0000259" key="1">
    <source>
        <dbReference type="PROSITE" id="PS51462"/>
    </source>
</evidence>
<evidence type="ECO:0000313" key="2">
    <source>
        <dbReference type="EMBL" id="OGY45164.1"/>
    </source>
</evidence>
<dbReference type="PANTHER" id="PTHR43736:SF1">
    <property type="entry name" value="DIHYDRONEOPTERIN TRIPHOSPHATE DIPHOSPHATASE"/>
    <property type="match status" value="1"/>
</dbReference>
<gene>
    <name evidence="2" type="ORF">A2744_00770</name>
</gene>
<dbReference type="InterPro" id="IPR015797">
    <property type="entry name" value="NUDIX_hydrolase-like_dom_sf"/>
</dbReference>
<dbReference type="Pfam" id="PF00293">
    <property type="entry name" value="NUDIX"/>
    <property type="match status" value="1"/>
</dbReference>